<evidence type="ECO:0000256" key="1">
    <source>
        <dbReference type="SAM" id="MobiDB-lite"/>
    </source>
</evidence>
<sequence length="68" mass="7800">MGIFRRRDDDVQAAVDRAKREALEKRWQDYAHYENNCPGPGREKSEKPSGSPQAACADANTPRGRRRR</sequence>
<accession>A0ABT2CMV7</accession>
<keyword evidence="3" id="KW-1185">Reference proteome</keyword>
<evidence type="ECO:0000313" key="2">
    <source>
        <dbReference type="EMBL" id="MCS0638750.1"/>
    </source>
</evidence>
<gene>
    <name evidence="2" type="ORF">NX801_24455</name>
</gene>
<feature type="region of interest" description="Disordered" evidence="1">
    <location>
        <begin position="32"/>
        <end position="68"/>
    </location>
</feature>
<organism evidence="2 3">
    <name type="scientific">Streptomyces pyxinae</name>
    <dbReference type="NCBI Taxonomy" id="2970734"/>
    <lineage>
        <taxon>Bacteria</taxon>
        <taxon>Bacillati</taxon>
        <taxon>Actinomycetota</taxon>
        <taxon>Actinomycetes</taxon>
        <taxon>Kitasatosporales</taxon>
        <taxon>Streptomycetaceae</taxon>
        <taxon>Streptomyces</taxon>
    </lineage>
</organism>
<dbReference type="Proteomes" id="UP001431313">
    <property type="component" value="Unassembled WGS sequence"/>
</dbReference>
<dbReference type="RefSeq" id="WP_258790056.1">
    <property type="nucleotide sequence ID" value="NZ_JANUGQ010000026.1"/>
</dbReference>
<evidence type="ECO:0000313" key="3">
    <source>
        <dbReference type="Proteomes" id="UP001431313"/>
    </source>
</evidence>
<name>A0ABT2CMV7_9ACTN</name>
<proteinExistence type="predicted"/>
<protein>
    <submittedName>
        <fullName evidence="2">Uncharacterized protein</fullName>
    </submittedName>
</protein>
<dbReference type="EMBL" id="JANUGQ010000026">
    <property type="protein sequence ID" value="MCS0638750.1"/>
    <property type="molecule type" value="Genomic_DNA"/>
</dbReference>
<comment type="caution">
    <text evidence="2">The sequence shown here is derived from an EMBL/GenBank/DDBJ whole genome shotgun (WGS) entry which is preliminary data.</text>
</comment>
<reference evidence="2" key="1">
    <citation type="submission" date="2022-08" db="EMBL/GenBank/DDBJ databases">
        <authorList>
            <person name="Somphong A."/>
            <person name="Phongsopitanun W."/>
        </authorList>
    </citation>
    <scope>NUCLEOTIDE SEQUENCE</scope>
    <source>
        <strain evidence="2">LP05-1</strain>
    </source>
</reference>